<evidence type="ECO:0000313" key="2">
    <source>
        <dbReference type="Proteomes" id="UP000831113"/>
    </source>
</evidence>
<dbReference type="Proteomes" id="UP000831113">
    <property type="component" value="Plasmid unnamed5"/>
</dbReference>
<keyword evidence="1" id="KW-0614">Plasmid</keyword>
<gene>
    <name evidence="1" type="ORF">MTX78_24850</name>
</gene>
<organism evidence="1 2">
    <name type="scientific">Hymenobacter tibetensis</name>
    <dbReference type="NCBI Taxonomy" id="497967"/>
    <lineage>
        <taxon>Bacteria</taxon>
        <taxon>Pseudomonadati</taxon>
        <taxon>Bacteroidota</taxon>
        <taxon>Cytophagia</taxon>
        <taxon>Cytophagales</taxon>
        <taxon>Hymenobacteraceae</taxon>
        <taxon>Hymenobacter</taxon>
    </lineage>
</organism>
<protein>
    <submittedName>
        <fullName evidence="1">Uncharacterized protein</fullName>
    </submittedName>
</protein>
<dbReference type="EMBL" id="CP094674">
    <property type="protein sequence ID" value="UOG77641.1"/>
    <property type="molecule type" value="Genomic_DNA"/>
</dbReference>
<reference evidence="1 2" key="1">
    <citation type="submission" date="2022-03" db="EMBL/GenBank/DDBJ databases">
        <title>Hymenobactersp. isolated from the air.</title>
        <authorList>
            <person name="Won M."/>
            <person name="Kwon S.-W."/>
        </authorList>
    </citation>
    <scope>NUCLEOTIDE SEQUENCE [LARGE SCALE GENOMIC DNA]</scope>
    <source>
        <strain evidence="1 2">KACC 21982</strain>
        <plasmid evidence="1 2">unnamed5</plasmid>
    </source>
</reference>
<geneLocation type="plasmid" evidence="1 2">
    <name>unnamed5</name>
</geneLocation>
<accession>A0ABY4D5V4</accession>
<name>A0ABY4D5V4_9BACT</name>
<keyword evidence="2" id="KW-1185">Reference proteome</keyword>
<evidence type="ECO:0000313" key="1">
    <source>
        <dbReference type="EMBL" id="UOG77641.1"/>
    </source>
</evidence>
<proteinExistence type="predicted"/>
<sequence length="78" mass="8889">MRSAALPATISLECFRAWPLPQQAALLFAEGTLLACRWETHRAVGLYQLADFFCELSYDTTTYALRETRAFTHLTDFV</sequence>
<dbReference type="RefSeq" id="WP_243803505.1">
    <property type="nucleotide sequence ID" value="NZ_CP094674.1"/>
</dbReference>